<dbReference type="InterPro" id="IPR036069">
    <property type="entry name" value="DUF34/NIF3_sf"/>
</dbReference>
<sequence>MSSSQQAWMGAAASTLPTLSQSIESNTLLAATMRAMHVIAPLSLADSSWDNVGLLVEAPEPRKNAPNVSVAIDLTTQVVDEILGFDVGVAVVYHPIIFRGLKSLTMADSQQRSLLRLIQAGVSVYCPHTSLDAAAGGMNDWLASFATADPKIEREEIDASKWKSIAPATPSKAKEPGHETAGMGRVVELNEPQTIDEVAARLKRVLGDSGKKPLGDVVQIARAAKHSGASPAPINTVAVCAGSGGSVFRAAKADLYVTGELSHHELLAFTQNGSSVILLNHTNTERPYLPVLATRLEALLEKAGSPCSVYVSVADRDPLEAA</sequence>
<dbReference type="GO" id="GO:0046872">
    <property type="term" value="F:metal ion binding"/>
    <property type="evidence" value="ECO:0007669"/>
    <property type="project" value="UniProtKB-KW"/>
</dbReference>
<dbReference type="PANTHER" id="PTHR13799:SF13">
    <property type="entry name" value="NIF3-LIKE PROTEIN 1"/>
    <property type="match status" value="1"/>
</dbReference>
<comment type="similarity">
    <text evidence="1">Belongs to the GTP cyclohydrolase I type 2/NIF3 family.</text>
</comment>
<keyword evidence="2" id="KW-0479">Metal-binding</keyword>
<dbReference type="STRING" id="58919.A0A316ZLL1"/>
<dbReference type="EMBL" id="KZ819283">
    <property type="protein sequence ID" value="PWO01286.1"/>
    <property type="molecule type" value="Genomic_DNA"/>
</dbReference>
<evidence type="ECO:0000313" key="3">
    <source>
        <dbReference type="EMBL" id="PWO01286.1"/>
    </source>
</evidence>
<keyword evidence="4" id="KW-1185">Reference proteome</keyword>
<dbReference type="SUPFAM" id="SSF102705">
    <property type="entry name" value="NIF3 (NGG1p interacting factor 3)-like"/>
    <property type="match status" value="1"/>
</dbReference>
<dbReference type="Pfam" id="PF01784">
    <property type="entry name" value="DUF34_NIF3"/>
    <property type="match status" value="1"/>
</dbReference>
<accession>A0A316ZLL1</accession>
<dbReference type="FunFam" id="3.40.1390.30:FF:000001">
    <property type="entry name" value="GTP cyclohydrolase 1 type 2"/>
    <property type="match status" value="1"/>
</dbReference>
<evidence type="ECO:0000256" key="2">
    <source>
        <dbReference type="PIRSR" id="PIRSR602678-1"/>
    </source>
</evidence>
<dbReference type="AlphaFoldDB" id="A0A316ZLL1"/>
<gene>
    <name evidence="3" type="ORF">FA09DRAFT_327239</name>
</gene>
<dbReference type="InterPro" id="IPR017221">
    <property type="entry name" value="DUF34/NIF3_bac"/>
</dbReference>
<proteinExistence type="inferred from homology"/>
<dbReference type="Gene3D" id="3.40.1390.30">
    <property type="entry name" value="NIF3 (NGG1p interacting factor 3)-like"/>
    <property type="match status" value="1"/>
</dbReference>
<feature type="binding site" evidence="2">
    <location>
        <position position="132"/>
    </location>
    <ligand>
        <name>a divalent metal cation</name>
        <dbReference type="ChEBI" id="CHEBI:60240"/>
        <label>1</label>
    </ligand>
</feature>
<name>A0A316ZLL1_9BASI</name>
<feature type="binding site" evidence="2">
    <location>
        <position position="285"/>
    </location>
    <ligand>
        <name>a divalent metal cation</name>
        <dbReference type="ChEBI" id="CHEBI:60240"/>
        <label>1</label>
    </ligand>
</feature>
<dbReference type="OrthoDB" id="3345469at2759"/>
<evidence type="ECO:0000313" key="4">
    <source>
        <dbReference type="Proteomes" id="UP000245946"/>
    </source>
</evidence>
<evidence type="ECO:0000256" key="1">
    <source>
        <dbReference type="ARBA" id="ARBA00006964"/>
    </source>
</evidence>
<organism evidence="3 4">
    <name type="scientific">Tilletiopsis washingtonensis</name>
    <dbReference type="NCBI Taxonomy" id="58919"/>
    <lineage>
        <taxon>Eukaryota</taxon>
        <taxon>Fungi</taxon>
        <taxon>Dikarya</taxon>
        <taxon>Basidiomycota</taxon>
        <taxon>Ustilaginomycotina</taxon>
        <taxon>Exobasidiomycetes</taxon>
        <taxon>Entylomatales</taxon>
        <taxon>Entylomatales incertae sedis</taxon>
        <taxon>Tilletiopsis</taxon>
    </lineage>
</organism>
<dbReference type="Proteomes" id="UP000245946">
    <property type="component" value="Unassembled WGS sequence"/>
</dbReference>
<dbReference type="PANTHER" id="PTHR13799">
    <property type="entry name" value="NGG1 INTERACTING FACTOR 3"/>
    <property type="match status" value="1"/>
</dbReference>
<protein>
    <submittedName>
        <fullName evidence="3">NGG1p interacting factor 3</fullName>
    </submittedName>
</protein>
<dbReference type="NCBIfam" id="TIGR00486">
    <property type="entry name" value="YbgI_SA1388"/>
    <property type="match status" value="1"/>
</dbReference>
<dbReference type="PIRSF" id="PIRSF037489">
    <property type="entry name" value="UCP037489_NIF3_YqfO"/>
    <property type="match status" value="1"/>
</dbReference>
<dbReference type="InterPro" id="IPR002678">
    <property type="entry name" value="DUF34/NIF3"/>
</dbReference>
<feature type="binding site" evidence="2">
    <location>
        <position position="94"/>
    </location>
    <ligand>
        <name>a divalent metal cation</name>
        <dbReference type="ChEBI" id="CHEBI:60240"/>
        <label>1</label>
    </ligand>
</feature>
<dbReference type="GeneID" id="37268874"/>
<dbReference type="GO" id="GO:0005739">
    <property type="term" value="C:mitochondrion"/>
    <property type="evidence" value="ECO:0007669"/>
    <property type="project" value="TreeGrafter"/>
</dbReference>
<dbReference type="RefSeq" id="XP_025601564.1">
    <property type="nucleotide sequence ID" value="XM_025741330.1"/>
</dbReference>
<reference evidence="3 4" key="1">
    <citation type="journal article" date="2018" name="Mol. Biol. Evol.">
        <title>Broad Genomic Sampling Reveals a Smut Pathogenic Ancestry of the Fungal Clade Ustilaginomycotina.</title>
        <authorList>
            <person name="Kijpornyongpan T."/>
            <person name="Mondo S.J."/>
            <person name="Barry K."/>
            <person name="Sandor L."/>
            <person name="Lee J."/>
            <person name="Lipzen A."/>
            <person name="Pangilinan J."/>
            <person name="LaButti K."/>
            <person name="Hainaut M."/>
            <person name="Henrissat B."/>
            <person name="Grigoriev I.V."/>
            <person name="Spatafora J.W."/>
            <person name="Aime M.C."/>
        </authorList>
    </citation>
    <scope>NUCLEOTIDE SEQUENCE [LARGE SCALE GENOMIC DNA]</scope>
    <source>
        <strain evidence="3 4">MCA 4186</strain>
    </source>
</reference>
<feature type="binding site" evidence="2">
    <location>
        <position position="281"/>
    </location>
    <ligand>
        <name>a divalent metal cation</name>
        <dbReference type="ChEBI" id="CHEBI:60240"/>
        <label>1</label>
    </ligand>
</feature>